<protein>
    <submittedName>
        <fullName evidence="2">Uncharacterized protein</fullName>
    </submittedName>
</protein>
<organism evidence="2 3">
    <name type="scientific">Tagetes erecta</name>
    <name type="common">African marigold</name>
    <dbReference type="NCBI Taxonomy" id="13708"/>
    <lineage>
        <taxon>Eukaryota</taxon>
        <taxon>Viridiplantae</taxon>
        <taxon>Streptophyta</taxon>
        <taxon>Embryophyta</taxon>
        <taxon>Tracheophyta</taxon>
        <taxon>Spermatophyta</taxon>
        <taxon>Magnoliopsida</taxon>
        <taxon>eudicotyledons</taxon>
        <taxon>Gunneridae</taxon>
        <taxon>Pentapetalae</taxon>
        <taxon>asterids</taxon>
        <taxon>campanulids</taxon>
        <taxon>Asterales</taxon>
        <taxon>Asteraceae</taxon>
        <taxon>Asteroideae</taxon>
        <taxon>Heliantheae alliance</taxon>
        <taxon>Tageteae</taxon>
        <taxon>Tagetes</taxon>
    </lineage>
</organism>
<comment type="caution">
    <text evidence="2">The sequence shown here is derived from an EMBL/GenBank/DDBJ whole genome shotgun (WGS) entry which is preliminary data.</text>
</comment>
<feature type="compositionally biased region" description="Low complexity" evidence="1">
    <location>
        <begin position="54"/>
        <end position="80"/>
    </location>
</feature>
<reference evidence="2" key="1">
    <citation type="journal article" date="2023" name="bioRxiv">
        <title>Improved chromosome-level genome assembly for marigold (Tagetes erecta).</title>
        <authorList>
            <person name="Jiang F."/>
            <person name="Yuan L."/>
            <person name="Wang S."/>
            <person name="Wang H."/>
            <person name="Xu D."/>
            <person name="Wang A."/>
            <person name="Fan W."/>
        </authorList>
    </citation>
    <scope>NUCLEOTIDE SEQUENCE</scope>
    <source>
        <strain evidence="2">WSJ</strain>
        <tissue evidence="2">Leaf</tissue>
    </source>
</reference>
<dbReference type="AlphaFoldDB" id="A0AAD8P6J2"/>
<name>A0AAD8P6J2_TARER</name>
<accession>A0AAD8P6J2</accession>
<proteinExistence type="predicted"/>
<evidence type="ECO:0000313" key="2">
    <source>
        <dbReference type="EMBL" id="KAK1433892.1"/>
    </source>
</evidence>
<feature type="region of interest" description="Disordered" evidence="1">
    <location>
        <begin position="140"/>
        <end position="162"/>
    </location>
</feature>
<feature type="region of interest" description="Disordered" evidence="1">
    <location>
        <begin position="45"/>
        <end position="101"/>
    </location>
</feature>
<dbReference type="PANTHER" id="PTHR48238">
    <property type="entry name" value="BNACNNG09570D PROTEIN"/>
    <property type="match status" value="1"/>
</dbReference>
<evidence type="ECO:0000313" key="3">
    <source>
        <dbReference type="Proteomes" id="UP001229421"/>
    </source>
</evidence>
<dbReference type="PANTHER" id="PTHR48238:SF1">
    <property type="entry name" value="(RAPE) HYPOTHETICAL PROTEIN"/>
    <property type="match status" value="1"/>
</dbReference>
<keyword evidence="3" id="KW-1185">Reference proteome</keyword>
<dbReference type="Proteomes" id="UP001229421">
    <property type="component" value="Unassembled WGS sequence"/>
</dbReference>
<sequence length="162" mass="17305">MLGRVRACSLSSLEVLEMERTPSKLLKDDSLSIYEKTLLKLQQGSQLDLSSIPEESTNTSSSASVSTVTSNEVSTTVNATDNASTGVFSSSGSSQSMIVPKEESRGNLSVLDMFSRYKASRSDKITSTDDSAMEIEECCSSANTSPSLEHQEGCIVDPSSPM</sequence>
<gene>
    <name evidence="2" type="ORF">QVD17_10810</name>
</gene>
<evidence type="ECO:0000256" key="1">
    <source>
        <dbReference type="SAM" id="MobiDB-lite"/>
    </source>
</evidence>
<dbReference type="EMBL" id="JAUHHV010000002">
    <property type="protein sequence ID" value="KAK1433892.1"/>
    <property type="molecule type" value="Genomic_DNA"/>
</dbReference>